<accession>A0A1I3NTT6</accession>
<evidence type="ECO:0000259" key="5">
    <source>
        <dbReference type="PROSITE" id="PS51898"/>
    </source>
</evidence>
<dbReference type="InterPro" id="IPR002104">
    <property type="entry name" value="Integrase_catalytic"/>
</dbReference>
<dbReference type="EMBL" id="FORC01000004">
    <property type="protein sequence ID" value="SFJ12705.1"/>
    <property type="molecule type" value="Genomic_DNA"/>
</dbReference>
<reference evidence="7" key="1">
    <citation type="submission" date="2016-10" db="EMBL/GenBank/DDBJ databases">
        <authorList>
            <person name="Varghese N."/>
            <person name="Submissions S."/>
        </authorList>
    </citation>
    <scope>NUCLEOTIDE SEQUENCE [LARGE SCALE GENOMIC DNA]</scope>
    <source>
        <strain evidence="7">LMG 22563</strain>
    </source>
</reference>
<dbReference type="GO" id="GO:0006310">
    <property type="term" value="P:DNA recombination"/>
    <property type="evidence" value="ECO:0007669"/>
    <property type="project" value="UniProtKB-KW"/>
</dbReference>
<feature type="domain" description="Tyr recombinase" evidence="5">
    <location>
        <begin position="117"/>
        <end position="296"/>
    </location>
</feature>
<protein>
    <submittedName>
        <fullName evidence="6">Site-specific recombinase XerD</fullName>
    </submittedName>
</protein>
<comment type="similarity">
    <text evidence="1">Belongs to the 'phage' integrase family.</text>
</comment>
<dbReference type="Gene3D" id="1.10.150.130">
    <property type="match status" value="1"/>
</dbReference>
<dbReference type="InterPro" id="IPR010998">
    <property type="entry name" value="Integrase_recombinase_N"/>
</dbReference>
<gene>
    <name evidence="6" type="ORF">SAMN05216602_4021</name>
</gene>
<dbReference type="SUPFAM" id="SSF56349">
    <property type="entry name" value="DNA breaking-rejoining enzymes"/>
    <property type="match status" value="1"/>
</dbReference>
<evidence type="ECO:0000313" key="6">
    <source>
        <dbReference type="EMBL" id="SFJ12705.1"/>
    </source>
</evidence>
<dbReference type="Proteomes" id="UP000183018">
    <property type="component" value="Unassembled WGS sequence"/>
</dbReference>
<dbReference type="PANTHER" id="PTHR30629">
    <property type="entry name" value="PROPHAGE INTEGRASE"/>
    <property type="match status" value="1"/>
</dbReference>
<dbReference type="Pfam" id="PF00589">
    <property type="entry name" value="Phage_integrase"/>
    <property type="match status" value="1"/>
</dbReference>
<keyword evidence="7" id="KW-1185">Reference proteome</keyword>
<evidence type="ECO:0000256" key="4">
    <source>
        <dbReference type="ARBA" id="ARBA00023172"/>
    </source>
</evidence>
<dbReference type="PANTHER" id="PTHR30629:SF6">
    <property type="entry name" value="PROPHAGE INTEGRASE INTA-RELATED"/>
    <property type="match status" value="1"/>
</dbReference>
<evidence type="ECO:0000256" key="3">
    <source>
        <dbReference type="ARBA" id="ARBA00023125"/>
    </source>
</evidence>
<dbReference type="GO" id="GO:0003677">
    <property type="term" value="F:DNA binding"/>
    <property type="evidence" value="ECO:0007669"/>
    <property type="project" value="UniProtKB-KW"/>
</dbReference>
<dbReference type="STRING" id="289370.SAMN05216602_4021"/>
<dbReference type="RefSeq" id="WP_074888249.1">
    <property type="nucleotide sequence ID" value="NZ_FORC01000004.1"/>
</dbReference>
<keyword evidence="3" id="KW-0238">DNA-binding</keyword>
<dbReference type="GO" id="GO:0015074">
    <property type="term" value="P:DNA integration"/>
    <property type="evidence" value="ECO:0007669"/>
    <property type="project" value="UniProtKB-KW"/>
</dbReference>
<keyword evidence="2" id="KW-0229">DNA integration</keyword>
<dbReference type="PROSITE" id="PS51898">
    <property type="entry name" value="TYR_RECOMBINASE"/>
    <property type="match status" value="1"/>
</dbReference>
<sequence>MAKKPGFRTLGDVVEWWLSRIEGDRTRSEKYRASMACLMRKHVLPRVGKVALRKVDRVTLDDQLVFPMHQELAPRTVQKALQGLRQAFAMAETQKRMDSNPLAGTTFRDFYKGKLRPKPAALSRVDLAELVQHLVSVFNAEPAKGMLPLMMLAHGTRIAETLGARWGHVSLDERVWVIPEANTKSRREHVLPLTTQVLGLLRRYRAALPDARLKTAWLFPVRGGAGMALTSGHALMREVSGRQWTSHDLRKLMRSSLADIGVDHMVGELLINHALGVTTETYLTRDAMDRRREALERWHARLDECGFADAHGQKVAVPALLKNDCKPEAAGDSAVSGISTWGG</sequence>
<evidence type="ECO:0000256" key="1">
    <source>
        <dbReference type="ARBA" id="ARBA00008857"/>
    </source>
</evidence>
<dbReference type="CDD" id="cd00801">
    <property type="entry name" value="INT_P4_C"/>
    <property type="match status" value="1"/>
</dbReference>
<keyword evidence="4" id="KW-0233">DNA recombination</keyword>
<dbReference type="InterPro" id="IPR013762">
    <property type="entry name" value="Integrase-like_cat_sf"/>
</dbReference>
<proteinExistence type="inferred from homology"/>
<evidence type="ECO:0000313" key="7">
    <source>
        <dbReference type="Proteomes" id="UP000183018"/>
    </source>
</evidence>
<evidence type="ECO:0000256" key="2">
    <source>
        <dbReference type="ARBA" id="ARBA00022908"/>
    </source>
</evidence>
<dbReference type="InterPro" id="IPR050808">
    <property type="entry name" value="Phage_Integrase"/>
</dbReference>
<dbReference type="AlphaFoldDB" id="A0A1I3NTT6"/>
<name>A0A1I3NTT6_9GAMM</name>
<dbReference type="Gene3D" id="1.10.443.10">
    <property type="entry name" value="Intergrase catalytic core"/>
    <property type="match status" value="1"/>
</dbReference>
<dbReference type="InterPro" id="IPR011010">
    <property type="entry name" value="DNA_brk_join_enz"/>
</dbReference>
<organism evidence="6 7">
    <name type="scientific">Phytopseudomonas argentinensis</name>
    <dbReference type="NCBI Taxonomy" id="289370"/>
    <lineage>
        <taxon>Bacteria</taxon>
        <taxon>Pseudomonadati</taxon>
        <taxon>Pseudomonadota</taxon>
        <taxon>Gammaproteobacteria</taxon>
        <taxon>Pseudomonadales</taxon>
        <taxon>Pseudomonadaceae</taxon>
        <taxon>Phytopseudomonas</taxon>
    </lineage>
</organism>
<dbReference type="OrthoDB" id="9795573at2"/>